<organism evidence="2 3">
    <name type="scientific">Armillaria tabescens</name>
    <name type="common">Ringless honey mushroom</name>
    <name type="synonym">Agaricus tabescens</name>
    <dbReference type="NCBI Taxonomy" id="1929756"/>
    <lineage>
        <taxon>Eukaryota</taxon>
        <taxon>Fungi</taxon>
        <taxon>Dikarya</taxon>
        <taxon>Basidiomycota</taxon>
        <taxon>Agaricomycotina</taxon>
        <taxon>Agaricomycetes</taxon>
        <taxon>Agaricomycetidae</taxon>
        <taxon>Agaricales</taxon>
        <taxon>Marasmiineae</taxon>
        <taxon>Physalacriaceae</taxon>
        <taxon>Desarmillaria</taxon>
    </lineage>
</organism>
<accession>A0AA39JJ81</accession>
<reference evidence="2" key="1">
    <citation type="submission" date="2023-06" db="EMBL/GenBank/DDBJ databases">
        <authorList>
            <consortium name="Lawrence Berkeley National Laboratory"/>
            <person name="Ahrendt S."/>
            <person name="Sahu N."/>
            <person name="Indic B."/>
            <person name="Wong-Bajracharya J."/>
            <person name="Merenyi Z."/>
            <person name="Ke H.-M."/>
            <person name="Monk M."/>
            <person name="Kocsube S."/>
            <person name="Drula E."/>
            <person name="Lipzen A."/>
            <person name="Balint B."/>
            <person name="Henrissat B."/>
            <person name="Andreopoulos B."/>
            <person name="Martin F.M."/>
            <person name="Harder C.B."/>
            <person name="Rigling D."/>
            <person name="Ford K.L."/>
            <person name="Foster G.D."/>
            <person name="Pangilinan J."/>
            <person name="Papanicolaou A."/>
            <person name="Barry K."/>
            <person name="LaButti K."/>
            <person name="Viragh M."/>
            <person name="Koriabine M."/>
            <person name="Yan M."/>
            <person name="Riley R."/>
            <person name="Champramary S."/>
            <person name="Plett K.L."/>
            <person name="Tsai I.J."/>
            <person name="Slot J."/>
            <person name="Sipos G."/>
            <person name="Plett J."/>
            <person name="Nagy L.G."/>
            <person name="Grigoriev I.V."/>
        </authorList>
    </citation>
    <scope>NUCLEOTIDE SEQUENCE</scope>
    <source>
        <strain evidence="2">CCBAS 213</strain>
    </source>
</reference>
<evidence type="ECO:0000256" key="1">
    <source>
        <dbReference type="SAM" id="MobiDB-lite"/>
    </source>
</evidence>
<sequence length="210" mass="23447">MATGNAKVQAILTDNRKGEESASLSENNMMAHVAEAAQISFNMYQIREDPEFHESAKCKCSHSVSSSEASTTSSQLSWYPPPVTEEAFKHLLIYGPLDDLHDAEEAFALLLGFQGSGPDCCPHLDAMQPFHCIASRHHDWLHFKKHAGDDIKNPFRKGPVFHSPPHSHQEYQPVEDAGDAWKELRSRWTKEAENAGDDDMDFGLNVSITI</sequence>
<protein>
    <submittedName>
        <fullName evidence="2">Uncharacterized protein</fullName>
    </submittedName>
</protein>
<dbReference type="RefSeq" id="XP_060324453.1">
    <property type="nucleotide sequence ID" value="XM_060470181.1"/>
</dbReference>
<feature type="region of interest" description="Disordered" evidence="1">
    <location>
        <begin position="1"/>
        <end position="24"/>
    </location>
</feature>
<proteinExistence type="predicted"/>
<evidence type="ECO:0000313" key="2">
    <source>
        <dbReference type="EMBL" id="KAK0442766.1"/>
    </source>
</evidence>
<dbReference type="GeneID" id="85353729"/>
<gene>
    <name evidence="2" type="ORF">EV420DRAFT_1485187</name>
</gene>
<keyword evidence="3" id="KW-1185">Reference proteome</keyword>
<dbReference type="Proteomes" id="UP001175211">
    <property type="component" value="Unassembled WGS sequence"/>
</dbReference>
<comment type="caution">
    <text evidence="2">The sequence shown here is derived from an EMBL/GenBank/DDBJ whole genome shotgun (WGS) entry which is preliminary data.</text>
</comment>
<evidence type="ECO:0000313" key="3">
    <source>
        <dbReference type="Proteomes" id="UP001175211"/>
    </source>
</evidence>
<dbReference type="EMBL" id="JAUEPS010000062">
    <property type="protein sequence ID" value="KAK0442766.1"/>
    <property type="molecule type" value="Genomic_DNA"/>
</dbReference>
<dbReference type="AlphaFoldDB" id="A0AA39JJ81"/>
<name>A0AA39JJ81_ARMTA</name>